<evidence type="ECO:0000313" key="2">
    <source>
        <dbReference type="EMBL" id="MBW0464591.1"/>
    </source>
</evidence>
<dbReference type="AlphaFoldDB" id="A0A9Q3GEW8"/>
<sequence>MKKDLSASLFPLLPTKPAINWATLILRIAKSPQKFRQDLKSSIVNSMNSASESLEIVKEIDITDKLPEIEISKLSISPEKTTEKTTSSPNGGSLITLTIQGSGTKVKVAAENHQRPEVETFRHHLACSFDSSSSGSVP</sequence>
<feature type="region of interest" description="Disordered" evidence="1">
    <location>
        <begin position="77"/>
        <end position="96"/>
    </location>
</feature>
<dbReference type="EMBL" id="AVOT02000826">
    <property type="protein sequence ID" value="MBW0464591.1"/>
    <property type="molecule type" value="Genomic_DNA"/>
</dbReference>
<feature type="compositionally biased region" description="Low complexity" evidence="1">
    <location>
        <begin position="77"/>
        <end position="89"/>
    </location>
</feature>
<keyword evidence="3" id="KW-1185">Reference proteome</keyword>
<organism evidence="2 3">
    <name type="scientific">Austropuccinia psidii MF-1</name>
    <dbReference type="NCBI Taxonomy" id="1389203"/>
    <lineage>
        <taxon>Eukaryota</taxon>
        <taxon>Fungi</taxon>
        <taxon>Dikarya</taxon>
        <taxon>Basidiomycota</taxon>
        <taxon>Pucciniomycotina</taxon>
        <taxon>Pucciniomycetes</taxon>
        <taxon>Pucciniales</taxon>
        <taxon>Sphaerophragmiaceae</taxon>
        <taxon>Austropuccinia</taxon>
    </lineage>
</organism>
<name>A0A9Q3GEW8_9BASI</name>
<evidence type="ECO:0000313" key="3">
    <source>
        <dbReference type="Proteomes" id="UP000765509"/>
    </source>
</evidence>
<reference evidence="2" key="1">
    <citation type="submission" date="2021-03" db="EMBL/GenBank/DDBJ databases">
        <title>Draft genome sequence of rust myrtle Austropuccinia psidii MF-1, a brazilian biotype.</title>
        <authorList>
            <person name="Quecine M.C."/>
            <person name="Pachon D.M.R."/>
            <person name="Bonatelli M.L."/>
            <person name="Correr F.H."/>
            <person name="Franceschini L.M."/>
            <person name="Leite T.F."/>
            <person name="Margarido G.R.A."/>
            <person name="Almeida C.A."/>
            <person name="Ferrarezi J.A."/>
            <person name="Labate C.A."/>
        </authorList>
    </citation>
    <scope>NUCLEOTIDE SEQUENCE</scope>
    <source>
        <strain evidence="2">MF-1</strain>
    </source>
</reference>
<accession>A0A9Q3GEW8</accession>
<dbReference type="Proteomes" id="UP000765509">
    <property type="component" value="Unassembled WGS sequence"/>
</dbReference>
<gene>
    <name evidence="2" type="ORF">O181_004306</name>
</gene>
<protein>
    <submittedName>
        <fullName evidence="2">Uncharacterized protein</fullName>
    </submittedName>
</protein>
<comment type="caution">
    <text evidence="2">The sequence shown here is derived from an EMBL/GenBank/DDBJ whole genome shotgun (WGS) entry which is preliminary data.</text>
</comment>
<proteinExistence type="predicted"/>
<evidence type="ECO:0000256" key="1">
    <source>
        <dbReference type="SAM" id="MobiDB-lite"/>
    </source>
</evidence>